<proteinExistence type="predicted"/>
<protein>
    <submittedName>
        <fullName evidence="1">Uncharacterized protein</fullName>
    </submittedName>
</protein>
<comment type="caution">
    <text evidence="1">The sequence shown here is derived from an EMBL/GenBank/DDBJ whole genome shotgun (WGS) entry which is preliminary data.</text>
</comment>
<sequence>MFEFLSLRKNENNGGRFGFYGGCNVSWRTLQTSGVFNNIGEKAMTDEKREYYIKQFEKIYHMVKTDREFINMVEDLIEQNIEIEMARCPFQLTKKQADEFRIHLFNMDAAEFNDLINQWLRGY</sequence>
<dbReference type="AlphaFoldDB" id="A0A5T2FY01"/>
<accession>A0A5T2FY01</accession>
<evidence type="ECO:0000313" key="1">
    <source>
        <dbReference type="EMBL" id="EAM2417062.1"/>
    </source>
</evidence>
<gene>
    <name evidence="1" type="ORF">D5S49_22990</name>
</gene>
<reference evidence="1" key="1">
    <citation type="submission" date="2018-09" db="EMBL/GenBank/DDBJ databases">
        <authorList>
            <consortium name="PulseNet: The National Subtyping Network for Foodborne Disease Surveillance"/>
            <person name="Tarr C.L."/>
            <person name="Trees E."/>
            <person name="Katz L.S."/>
            <person name="Carleton-Romer H.A."/>
            <person name="Stroika S."/>
            <person name="Kucerova Z."/>
            <person name="Roache K.F."/>
            <person name="Sabol A.L."/>
            <person name="Besser J."/>
            <person name="Gerner-Smidt P."/>
        </authorList>
    </citation>
    <scope>NUCLEOTIDE SEQUENCE</scope>
    <source>
        <strain evidence="1">PNUSAS054544</strain>
    </source>
</reference>
<organism evidence="1">
    <name type="scientific">Salmonella enterica</name>
    <name type="common">Salmonella choleraesuis</name>
    <dbReference type="NCBI Taxonomy" id="28901"/>
    <lineage>
        <taxon>Bacteria</taxon>
        <taxon>Pseudomonadati</taxon>
        <taxon>Pseudomonadota</taxon>
        <taxon>Gammaproteobacteria</taxon>
        <taxon>Enterobacterales</taxon>
        <taxon>Enterobacteriaceae</taxon>
        <taxon>Salmonella</taxon>
    </lineage>
</organism>
<name>A0A5T2FY01_SALER</name>
<dbReference type="EMBL" id="AACUGX010000143">
    <property type="protein sequence ID" value="EAM2417062.1"/>
    <property type="molecule type" value="Genomic_DNA"/>
</dbReference>